<evidence type="ECO:0000313" key="1">
    <source>
        <dbReference type="EMBL" id="KAK7504917.1"/>
    </source>
</evidence>
<dbReference type="Gene3D" id="3.40.50.200">
    <property type="entry name" value="Peptidase S8/S53 domain"/>
    <property type="match status" value="1"/>
</dbReference>
<sequence>RNTGQSKGVPGLDLNVVEAWSRGYTGKGVTTAIMDDGTYSAYPATNISLFIVQSLPGNTPRLSHESYRTASDTRTAVKNMVQTLSSH</sequence>
<feature type="non-terminal residue" evidence="1">
    <location>
        <position position="1"/>
    </location>
</feature>
<reference evidence="1 2" key="1">
    <citation type="journal article" date="2023" name="Sci. Data">
        <title>Genome assembly of the Korean intertidal mud-creeper Batillaria attramentaria.</title>
        <authorList>
            <person name="Patra A.K."/>
            <person name="Ho P.T."/>
            <person name="Jun S."/>
            <person name="Lee S.J."/>
            <person name="Kim Y."/>
            <person name="Won Y.J."/>
        </authorList>
    </citation>
    <scope>NUCLEOTIDE SEQUENCE [LARGE SCALE GENOMIC DNA]</scope>
    <source>
        <strain evidence="1">Wonlab-2016</strain>
    </source>
</reference>
<evidence type="ECO:0000313" key="2">
    <source>
        <dbReference type="Proteomes" id="UP001519460"/>
    </source>
</evidence>
<keyword evidence="2" id="KW-1185">Reference proteome</keyword>
<protein>
    <submittedName>
        <fullName evidence="1">Uncharacterized protein</fullName>
    </submittedName>
</protein>
<dbReference type="InterPro" id="IPR036852">
    <property type="entry name" value="Peptidase_S8/S53_dom_sf"/>
</dbReference>
<dbReference type="Proteomes" id="UP001519460">
    <property type="component" value="Unassembled WGS sequence"/>
</dbReference>
<organism evidence="1 2">
    <name type="scientific">Batillaria attramentaria</name>
    <dbReference type="NCBI Taxonomy" id="370345"/>
    <lineage>
        <taxon>Eukaryota</taxon>
        <taxon>Metazoa</taxon>
        <taxon>Spiralia</taxon>
        <taxon>Lophotrochozoa</taxon>
        <taxon>Mollusca</taxon>
        <taxon>Gastropoda</taxon>
        <taxon>Caenogastropoda</taxon>
        <taxon>Sorbeoconcha</taxon>
        <taxon>Cerithioidea</taxon>
        <taxon>Batillariidae</taxon>
        <taxon>Batillaria</taxon>
    </lineage>
</organism>
<name>A0ABD0LZG2_9CAEN</name>
<dbReference type="AlphaFoldDB" id="A0ABD0LZG2"/>
<accession>A0ABD0LZG2</accession>
<proteinExistence type="predicted"/>
<comment type="caution">
    <text evidence="1">The sequence shown here is derived from an EMBL/GenBank/DDBJ whole genome shotgun (WGS) entry which is preliminary data.</text>
</comment>
<dbReference type="EMBL" id="JACVVK020000013">
    <property type="protein sequence ID" value="KAK7504917.1"/>
    <property type="molecule type" value="Genomic_DNA"/>
</dbReference>
<dbReference type="SUPFAM" id="SSF52743">
    <property type="entry name" value="Subtilisin-like"/>
    <property type="match status" value="1"/>
</dbReference>
<gene>
    <name evidence="1" type="ORF">BaRGS_00003945</name>
</gene>